<dbReference type="Gene3D" id="3.30.1070.10">
    <property type="entry name" value="Cell division topological specificity factor MinE"/>
    <property type="match status" value="1"/>
</dbReference>
<name>A0A947DC07_9CYAN</name>
<comment type="caution">
    <text evidence="4">The sequence shown here is derived from an EMBL/GenBank/DDBJ whole genome shotgun (WGS) entry which is preliminary data.</text>
</comment>
<keyword evidence="3 4" id="KW-0132">Cell division</keyword>
<accession>A0A947DC07</accession>
<evidence type="ECO:0000256" key="3">
    <source>
        <dbReference type="HAMAP-Rule" id="MF_00262"/>
    </source>
</evidence>
<dbReference type="Pfam" id="PF03776">
    <property type="entry name" value="MinE"/>
    <property type="match status" value="1"/>
</dbReference>
<evidence type="ECO:0000313" key="5">
    <source>
        <dbReference type="Proteomes" id="UP000717364"/>
    </source>
</evidence>
<reference evidence="4" key="1">
    <citation type="submission" date="2020-11" db="EMBL/GenBank/DDBJ databases">
        <authorList>
            <person name="Konstantinou D."/>
            <person name="Gkelis S."/>
            <person name="Popin R."/>
            <person name="Fewer D."/>
            <person name="Sivonen K."/>
        </authorList>
    </citation>
    <scope>NUCLEOTIDE SEQUENCE</scope>
    <source>
        <strain evidence="4">TAU-MAC 1115</strain>
    </source>
</reference>
<dbReference type="EMBL" id="JADOES010000003">
    <property type="protein sequence ID" value="MBT9314332.1"/>
    <property type="molecule type" value="Genomic_DNA"/>
</dbReference>
<evidence type="ECO:0000313" key="4">
    <source>
        <dbReference type="EMBL" id="MBT9314332.1"/>
    </source>
</evidence>
<evidence type="ECO:0000256" key="2">
    <source>
        <dbReference type="ARBA" id="ARBA00025265"/>
    </source>
</evidence>
<keyword evidence="5" id="KW-1185">Reference proteome</keyword>
<gene>
    <name evidence="3 4" type="primary">minE</name>
    <name evidence="4" type="ORF">IXB50_02725</name>
</gene>
<dbReference type="SUPFAM" id="SSF55229">
    <property type="entry name" value="Cell division protein MinE topological specificity domain"/>
    <property type="match status" value="1"/>
</dbReference>
<dbReference type="AlphaFoldDB" id="A0A947DC07"/>
<dbReference type="GO" id="GO:0032955">
    <property type="term" value="P:regulation of division septum assembly"/>
    <property type="evidence" value="ECO:0007669"/>
    <property type="project" value="InterPro"/>
</dbReference>
<dbReference type="GO" id="GO:0051301">
    <property type="term" value="P:cell division"/>
    <property type="evidence" value="ECO:0007669"/>
    <property type="project" value="UniProtKB-KW"/>
</dbReference>
<organism evidence="4 5">
    <name type="scientific">Leptothoe spongobia TAU-MAC 1115</name>
    <dbReference type="NCBI Taxonomy" id="1967444"/>
    <lineage>
        <taxon>Bacteria</taxon>
        <taxon>Bacillati</taxon>
        <taxon>Cyanobacteriota</taxon>
        <taxon>Cyanophyceae</taxon>
        <taxon>Nodosilineales</taxon>
        <taxon>Cymatolegaceae</taxon>
        <taxon>Leptothoe</taxon>
        <taxon>Leptothoe spongobia</taxon>
    </lineage>
</organism>
<reference evidence="4" key="2">
    <citation type="journal article" date="2021" name="Mar. Drugs">
        <title>Genome Reduction and Secondary Metabolism of the Marine Sponge-Associated Cyanobacterium Leptothoe.</title>
        <authorList>
            <person name="Konstantinou D."/>
            <person name="Popin R.V."/>
            <person name="Fewer D.P."/>
            <person name="Sivonen K."/>
            <person name="Gkelis S."/>
        </authorList>
    </citation>
    <scope>NUCLEOTIDE SEQUENCE</scope>
    <source>
        <strain evidence="4">TAU-MAC 1115</strain>
    </source>
</reference>
<protein>
    <recommendedName>
        <fullName evidence="3">Cell division topological specificity factor</fullName>
    </recommendedName>
</protein>
<keyword evidence="3" id="KW-0131">Cell cycle</keyword>
<comment type="function">
    <text evidence="2 3">Prevents the cell division inhibition by proteins MinC and MinD at internal division sites while permitting inhibition at polar sites. This ensures cell division at the proper site by restricting the formation of a division septum at the midpoint of the long axis of the cell.</text>
</comment>
<proteinExistence type="inferred from homology"/>
<dbReference type="InterPro" id="IPR036707">
    <property type="entry name" value="MinE_sf"/>
</dbReference>
<evidence type="ECO:0000256" key="1">
    <source>
        <dbReference type="ARBA" id="ARBA00008168"/>
    </source>
</evidence>
<sequence>MISDFLEKLFGSREPVSRDTAKQRLRFVLAHDRSDISPQNLEKLRQEILEVVSRYVELDLDGLEFSLESDQRMTALMANLPIRRVRSNPLEPDTPVEEATDSKLELEDDAIELDEIVEEASQTADIPLD</sequence>
<dbReference type="InterPro" id="IPR005527">
    <property type="entry name" value="MinE"/>
</dbReference>
<dbReference type="Proteomes" id="UP000717364">
    <property type="component" value="Unassembled WGS sequence"/>
</dbReference>
<comment type="similarity">
    <text evidence="1 3">Belongs to the MinE family.</text>
</comment>
<dbReference type="NCBIfam" id="TIGR01215">
    <property type="entry name" value="minE"/>
    <property type="match status" value="1"/>
</dbReference>
<dbReference type="HAMAP" id="MF_00262">
    <property type="entry name" value="MinE"/>
    <property type="match status" value="1"/>
</dbReference>